<accession>A0A6N2SYU2</accession>
<proteinExistence type="inferred from homology"/>
<evidence type="ECO:0000256" key="1">
    <source>
        <dbReference type="ARBA" id="ARBA00004776"/>
    </source>
</evidence>
<dbReference type="GO" id="GO:0016757">
    <property type="term" value="F:glycosyltransferase activity"/>
    <property type="evidence" value="ECO:0007669"/>
    <property type="project" value="UniProtKB-KW"/>
</dbReference>
<name>A0A6N2SYU2_ANAHA</name>
<dbReference type="RefSeq" id="WP_156723294.1">
    <property type="nucleotide sequence ID" value="NZ_CACRSX010000024.1"/>
</dbReference>
<dbReference type="InterPro" id="IPR001173">
    <property type="entry name" value="Glyco_trans_2-like"/>
</dbReference>
<evidence type="ECO:0000313" key="6">
    <source>
        <dbReference type="EMBL" id="VYS98344.1"/>
    </source>
</evidence>
<dbReference type="InterPro" id="IPR029044">
    <property type="entry name" value="Nucleotide-diphossugar_trans"/>
</dbReference>
<reference evidence="6" key="1">
    <citation type="submission" date="2019-11" db="EMBL/GenBank/DDBJ databases">
        <authorList>
            <person name="Feng L."/>
        </authorList>
    </citation>
    <scope>NUCLEOTIDE SEQUENCE</scope>
    <source>
        <strain evidence="6">AhadrusLFYP4</strain>
    </source>
</reference>
<gene>
    <name evidence="6" type="ORF">AHLFYP4_01151</name>
</gene>
<evidence type="ECO:0000256" key="3">
    <source>
        <dbReference type="ARBA" id="ARBA00022676"/>
    </source>
</evidence>
<protein>
    <submittedName>
        <fullName evidence="6">Glycosyl transferase family 2</fullName>
    </submittedName>
</protein>
<evidence type="ECO:0000259" key="5">
    <source>
        <dbReference type="Pfam" id="PF00535"/>
    </source>
</evidence>
<dbReference type="AlphaFoldDB" id="A0A6N2SYU2"/>
<dbReference type="Gene3D" id="3.90.550.10">
    <property type="entry name" value="Spore Coat Polysaccharide Biosynthesis Protein SpsA, Chain A"/>
    <property type="match status" value="1"/>
</dbReference>
<dbReference type="SUPFAM" id="SSF53448">
    <property type="entry name" value="Nucleotide-diphospho-sugar transferases"/>
    <property type="match status" value="1"/>
</dbReference>
<organism evidence="6">
    <name type="scientific">Anaerostipes hadrus</name>
    <dbReference type="NCBI Taxonomy" id="649756"/>
    <lineage>
        <taxon>Bacteria</taxon>
        <taxon>Bacillati</taxon>
        <taxon>Bacillota</taxon>
        <taxon>Clostridia</taxon>
        <taxon>Lachnospirales</taxon>
        <taxon>Lachnospiraceae</taxon>
        <taxon>Anaerostipes</taxon>
    </lineage>
</organism>
<comment type="pathway">
    <text evidence="1">Cell wall biogenesis; cell wall polysaccharide biosynthesis.</text>
</comment>
<keyword evidence="4 6" id="KW-0808">Transferase</keyword>
<evidence type="ECO:0000256" key="4">
    <source>
        <dbReference type="ARBA" id="ARBA00022679"/>
    </source>
</evidence>
<feature type="domain" description="Glycosyltransferase 2-like" evidence="5">
    <location>
        <begin position="6"/>
        <end position="145"/>
    </location>
</feature>
<dbReference type="PANTHER" id="PTHR43179:SF12">
    <property type="entry name" value="GALACTOFURANOSYLTRANSFERASE GLFT2"/>
    <property type="match status" value="1"/>
</dbReference>
<keyword evidence="3" id="KW-0328">Glycosyltransferase</keyword>
<dbReference type="Pfam" id="PF00535">
    <property type="entry name" value="Glycos_transf_2"/>
    <property type="match status" value="1"/>
</dbReference>
<sequence length="284" mass="32662">MGDIGIVVLNYKNYTETIKCVDSILEQKEVKVNVVIVDNGSENESMDAFKERYNDNEGIHLIENSKNLGYAKGNNVGIDWLRHQGIDFIIVCNSDVVFSSPYIMKDMYEALTKEIGVMIPIIRNLDGTIEMRAQYRRKLFSMRIIKELLKMRNLKKNKNPKEEDKSSNAAQIMEFLKPGIQTDYYVITGSVFALTPNFFKYYSGLYPETFLYVEELATMLLVHKARLKCAIIETKDVIHKGAASTGNSLKAGTERKRKMIAASAKKVFKLVFMPRFYVGWKYRR</sequence>
<evidence type="ECO:0000256" key="2">
    <source>
        <dbReference type="ARBA" id="ARBA00006739"/>
    </source>
</evidence>
<dbReference type="PANTHER" id="PTHR43179">
    <property type="entry name" value="RHAMNOSYLTRANSFERASE WBBL"/>
    <property type="match status" value="1"/>
</dbReference>
<comment type="similarity">
    <text evidence="2">Belongs to the glycosyltransferase 2 family.</text>
</comment>
<dbReference type="EMBL" id="CACRSX010000024">
    <property type="protein sequence ID" value="VYS98344.1"/>
    <property type="molecule type" value="Genomic_DNA"/>
</dbReference>